<reference evidence="8" key="1">
    <citation type="journal article" date="2014" name="Int. J. Syst. Evol. Microbiol.">
        <title>Complete genome sequence of Corynebacterium casei LMG S-19264T (=DSM 44701T), isolated from a smear-ripened cheese.</title>
        <authorList>
            <consortium name="US DOE Joint Genome Institute (JGI-PGF)"/>
            <person name="Walter F."/>
            <person name="Albersmeier A."/>
            <person name="Kalinowski J."/>
            <person name="Ruckert C."/>
        </authorList>
    </citation>
    <scope>NUCLEOTIDE SEQUENCE</scope>
    <source>
        <strain evidence="8">CGMCC 1.15343</strain>
    </source>
</reference>
<evidence type="ECO:0000256" key="6">
    <source>
        <dbReference type="RuleBase" id="RU365089"/>
    </source>
</evidence>
<dbReference type="NCBIfam" id="NF033543">
    <property type="entry name" value="transpos_IS256"/>
    <property type="match status" value="1"/>
</dbReference>
<keyword evidence="3 6" id="KW-0815">Transposition</keyword>
<sequence length="322" mass="36620">MNMATQEDFDFESFKKEAIAGLYAGKKMTGTDGVLAPMMKHFLESMMTGELEHHISESKLAGQPNRKNGKSKKTVRSLSSGEFELETGRDRLGTFDPKVVPKRQLIITEELEGNILSMYAMGMSTRAMRDYIQEMYAMDISAAEISRITDSVIPAVQEWRNRPLEAVYPFVFLDCMFFKVRVNGVVETRAIYNILGVDIEGKKDVLGLYTAESEGAKFWLSVLTDLKTRGVEDILIACIDGLKGFPEAVEAIFPKTRVQLCIVHQIRSSMRYVPEKDKKAVMADMKPIYQANNEQQGYERLLEFEEKWGKKYPLSCKSWLDN</sequence>
<dbReference type="InterPro" id="IPR001207">
    <property type="entry name" value="Transposase_mutator"/>
</dbReference>
<feature type="region of interest" description="Disordered" evidence="7">
    <location>
        <begin position="57"/>
        <end position="81"/>
    </location>
</feature>
<dbReference type="AlphaFoldDB" id="A0A916UC27"/>
<accession>A0A916UC27</accession>
<evidence type="ECO:0000256" key="5">
    <source>
        <dbReference type="ARBA" id="ARBA00023172"/>
    </source>
</evidence>
<evidence type="ECO:0000256" key="7">
    <source>
        <dbReference type="SAM" id="MobiDB-lite"/>
    </source>
</evidence>
<dbReference type="PANTHER" id="PTHR33217:SF8">
    <property type="entry name" value="MUTATOR FAMILY TRANSPOSASE"/>
    <property type="match status" value="1"/>
</dbReference>
<dbReference type="GO" id="GO:0003677">
    <property type="term" value="F:DNA binding"/>
    <property type="evidence" value="ECO:0007669"/>
    <property type="project" value="UniProtKB-UniRule"/>
</dbReference>
<evidence type="ECO:0000256" key="2">
    <source>
        <dbReference type="ARBA" id="ARBA00010961"/>
    </source>
</evidence>
<evidence type="ECO:0000256" key="3">
    <source>
        <dbReference type="ARBA" id="ARBA00022578"/>
    </source>
</evidence>
<dbReference type="PANTHER" id="PTHR33217">
    <property type="entry name" value="TRANSPOSASE FOR INSERTION SEQUENCE ELEMENT IS1081"/>
    <property type="match status" value="1"/>
</dbReference>
<evidence type="ECO:0000313" key="9">
    <source>
        <dbReference type="Proteomes" id="UP000651668"/>
    </source>
</evidence>
<keyword evidence="6" id="KW-0814">Transposable element</keyword>
<comment type="caution">
    <text evidence="8">The sequence shown here is derived from an EMBL/GenBank/DDBJ whole genome shotgun (WGS) entry which is preliminary data.</text>
</comment>
<gene>
    <name evidence="8" type="ORF">GCM10011387_20250</name>
</gene>
<evidence type="ECO:0000313" key="8">
    <source>
        <dbReference type="EMBL" id="GGC66768.1"/>
    </source>
</evidence>
<dbReference type="GO" id="GO:0006313">
    <property type="term" value="P:DNA transposition"/>
    <property type="evidence" value="ECO:0007669"/>
    <property type="project" value="UniProtKB-UniRule"/>
</dbReference>
<keyword evidence="5 6" id="KW-0233">DNA recombination</keyword>
<evidence type="ECO:0000256" key="1">
    <source>
        <dbReference type="ARBA" id="ARBA00002190"/>
    </source>
</evidence>
<organism evidence="8 9">
    <name type="scientific">Pedobacter quisquiliarum</name>
    <dbReference type="NCBI Taxonomy" id="1834438"/>
    <lineage>
        <taxon>Bacteria</taxon>
        <taxon>Pseudomonadati</taxon>
        <taxon>Bacteroidota</taxon>
        <taxon>Sphingobacteriia</taxon>
        <taxon>Sphingobacteriales</taxon>
        <taxon>Sphingobacteriaceae</taxon>
        <taxon>Pedobacter</taxon>
    </lineage>
</organism>
<keyword evidence="9" id="KW-1185">Reference proteome</keyword>
<evidence type="ECO:0000256" key="4">
    <source>
        <dbReference type="ARBA" id="ARBA00023125"/>
    </source>
</evidence>
<comment type="function">
    <text evidence="1 6">Required for the transposition of the insertion element.</text>
</comment>
<dbReference type="Pfam" id="PF00872">
    <property type="entry name" value="Transposase_mut"/>
    <property type="match status" value="1"/>
</dbReference>
<proteinExistence type="inferred from homology"/>
<reference evidence="8" key="2">
    <citation type="submission" date="2020-09" db="EMBL/GenBank/DDBJ databases">
        <authorList>
            <person name="Sun Q."/>
            <person name="Zhou Y."/>
        </authorList>
    </citation>
    <scope>NUCLEOTIDE SEQUENCE</scope>
    <source>
        <strain evidence="8">CGMCC 1.15343</strain>
    </source>
</reference>
<dbReference type="Proteomes" id="UP000651668">
    <property type="component" value="Unassembled WGS sequence"/>
</dbReference>
<dbReference type="GO" id="GO:0004803">
    <property type="term" value="F:transposase activity"/>
    <property type="evidence" value="ECO:0007669"/>
    <property type="project" value="UniProtKB-UniRule"/>
</dbReference>
<dbReference type="EMBL" id="BMIL01000006">
    <property type="protein sequence ID" value="GGC66768.1"/>
    <property type="molecule type" value="Genomic_DNA"/>
</dbReference>
<name>A0A916UC27_9SPHI</name>
<comment type="similarity">
    <text evidence="2 6">Belongs to the transposase mutator family.</text>
</comment>
<protein>
    <recommendedName>
        <fullName evidence="6">Mutator family transposase</fullName>
    </recommendedName>
</protein>
<keyword evidence="4 6" id="KW-0238">DNA-binding</keyword>